<gene>
    <name evidence="1" type="ORF">RESH_03474</name>
</gene>
<comment type="caution">
    <text evidence="1">The sequence shown here is derived from an EMBL/GenBank/DDBJ whole genome shotgun (WGS) entry which is preliminary data.</text>
</comment>
<organism evidence="1 2">
    <name type="scientific">Rhodopirellula europaea SH398</name>
    <dbReference type="NCBI Taxonomy" id="1263868"/>
    <lineage>
        <taxon>Bacteria</taxon>
        <taxon>Pseudomonadati</taxon>
        <taxon>Planctomycetota</taxon>
        <taxon>Planctomycetia</taxon>
        <taxon>Pirellulales</taxon>
        <taxon>Pirellulaceae</taxon>
        <taxon>Rhodopirellula</taxon>
    </lineage>
</organism>
<dbReference type="AlphaFoldDB" id="M5S2L3"/>
<evidence type="ECO:0000313" key="2">
    <source>
        <dbReference type="Proteomes" id="UP000011996"/>
    </source>
</evidence>
<dbReference type="EMBL" id="ANOF01000111">
    <property type="protein sequence ID" value="EMI25853.1"/>
    <property type="molecule type" value="Genomic_DNA"/>
</dbReference>
<dbReference type="Proteomes" id="UP000011996">
    <property type="component" value="Unassembled WGS sequence"/>
</dbReference>
<protein>
    <submittedName>
        <fullName evidence="1">Uncharacterized protein</fullName>
    </submittedName>
</protein>
<dbReference type="STRING" id="1263868.RESH_03474"/>
<accession>M5S2L3</accession>
<name>M5S2L3_9BACT</name>
<proteinExistence type="predicted"/>
<evidence type="ECO:0000313" key="1">
    <source>
        <dbReference type="EMBL" id="EMI25853.1"/>
    </source>
</evidence>
<reference evidence="1 2" key="1">
    <citation type="journal article" date="2013" name="Mar. Genomics">
        <title>Expression of sulfatases in Rhodopirellula baltica and the diversity of sulfatases in the genus Rhodopirellula.</title>
        <authorList>
            <person name="Wegner C.E."/>
            <person name="Richter-Heitmann T."/>
            <person name="Klindworth A."/>
            <person name="Klockow C."/>
            <person name="Richter M."/>
            <person name="Achstetter T."/>
            <person name="Glockner F.O."/>
            <person name="Harder J."/>
        </authorList>
    </citation>
    <scope>NUCLEOTIDE SEQUENCE [LARGE SCALE GENOMIC DNA]</scope>
    <source>
        <strain evidence="1 2">SH398</strain>
    </source>
</reference>
<sequence length="41" mass="4578">MSDAARQTRRQKPRKSPTLMATIAPSQAVKLTLKHSALIKF</sequence>
<dbReference type="PATRIC" id="fig|1263868.3.peg.3747"/>